<dbReference type="InterPro" id="IPR040177">
    <property type="entry name" value="SLC30A9"/>
</dbReference>
<dbReference type="PANTHER" id="PTHR13414:SF9">
    <property type="entry name" value="PROTON-COUPLED ZINC ANTIPORTER SLC30A9, MITOCHONDRIAL"/>
    <property type="match status" value="1"/>
</dbReference>
<dbReference type="Gene3D" id="1.20.1510.10">
    <property type="entry name" value="Cation efflux protein transmembrane domain"/>
    <property type="match status" value="1"/>
</dbReference>
<proteinExistence type="predicted"/>
<feature type="transmembrane region" description="Helical" evidence="6">
    <location>
        <begin position="6"/>
        <end position="28"/>
    </location>
</feature>
<evidence type="ECO:0000256" key="1">
    <source>
        <dbReference type="ARBA" id="ARBA00004141"/>
    </source>
</evidence>
<dbReference type="SUPFAM" id="SSF160240">
    <property type="entry name" value="Cation efflux protein cytoplasmic domain-like"/>
    <property type="match status" value="1"/>
</dbReference>
<dbReference type="NCBIfam" id="TIGR01297">
    <property type="entry name" value="CDF"/>
    <property type="match status" value="1"/>
</dbReference>
<dbReference type="InterPro" id="IPR058533">
    <property type="entry name" value="Cation_efflux_TM"/>
</dbReference>
<protein>
    <submittedName>
        <fullName evidence="8">Cation diffusion facilitator family transporter</fullName>
    </submittedName>
</protein>
<evidence type="ECO:0000256" key="4">
    <source>
        <dbReference type="ARBA" id="ARBA00022989"/>
    </source>
</evidence>
<evidence type="ECO:0000313" key="9">
    <source>
        <dbReference type="Proteomes" id="UP001267426"/>
    </source>
</evidence>
<reference evidence="8 9" key="1">
    <citation type="submission" date="2023-09" db="EMBL/GenBank/DDBJ databases">
        <authorList>
            <person name="Rey-Velasco X."/>
        </authorList>
    </citation>
    <scope>NUCLEOTIDE SEQUENCE [LARGE SCALE GENOMIC DNA]</scope>
    <source>
        <strain evidence="8 9">F394</strain>
    </source>
</reference>
<dbReference type="InterPro" id="IPR036837">
    <property type="entry name" value="Cation_efflux_CTD_sf"/>
</dbReference>
<feature type="transmembrane region" description="Helical" evidence="6">
    <location>
        <begin position="114"/>
        <end position="132"/>
    </location>
</feature>
<dbReference type="InterPro" id="IPR027469">
    <property type="entry name" value="Cation_efflux_TMD_sf"/>
</dbReference>
<name>A0ABU3BPX8_9BACT</name>
<keyword evidence="4 6" id="KW-1133">Transmembrane helix</keyword>
<gene>
    <name evidence="8" type="ORF">RM540_06255</name>
</gene>
<comment type="subcellular location">
    <subcellularLocation>
        <location evidence="1">Membrane</location>
        <topology evidence="1">Multi-pass membrane protein</topology>
    </subcellularLocation>
</comment>
<comment type="caution">
    <text evidence="8">The sequence shown here is derived from an EMBL/GenBank/DDBJ whole genome shotgun (WGS) entry which is preliminary data.</text>
</comment>
<dbReference type="InterPro" id="IPR002524">
    <property type="entry name" value="Cation_efflux"/>
</dbReference>
<dbReference type="Proteomes" id="UP001267426">
    <property type="component" value="Unassembled WGS sequence"/>
</dbReference>
<sequence length="307" mass="31902">MADRPIAVYGAFVANLAIAIVKFVAAAVTGSSAMLSEGIHSLVDTGNQVLLLVGVKRGQRPADAGHPFGHSSELYVWALLVAVALFGIGGGLAFYEGVSHLQHPNEMTDPTWNYAVLGFAFLFDGGSWLLALRELRRDHPGVGVWEAFRKSSDPAVYTVLAEDTADLVGILLAAGGIALGHATGNPMWDGLASIAIGLLLAGISLSLVATGRSLLTGRAAAPEVVASVRQIAQADPAVAHADVPLTMQMGPDDVLVNVEVVFRDGLSAPEVAEASVRIEAAVREAHPAVSRVFTEAAPPDRRAPAAP</sequence>
<keyword evidence="3 6" id="KW-0812">Transmembrane</keyword>
<feature type="domain" description="Cation efflux protein transmembrane" evidence="7">
    <location>
        <begin position="11"/>
        <end position="215"/>
    </location>
</feature>
<evidence type="ECO:0000313" key="8">
    <source>
        <dbReference type="EMBL" id="MDT0631349.1"/>
    </source>
</evidence>
<dbReference type="SUPFAM" id="SSF161111">
    <property type="entry name" value="Cation efflux protein transmembrane domain-like"/>
    <property type="match status" value="1"/>
</dbReference>
<evidence type="ECO:0000256" key="3">
    <source>
        <dbReference type="ARBA" id="ARBA00022692"/>
    </source>
</evidence>
<dbReference type="Gene3D" id="3.30.70.1350">
    <property type="entry name" value="Cation efflux protein, cytoplasmic domain"/>
    <property type="match status" value="1"/>
</dbReference>
<feature type="transmembrane region" description="Helical" evidence="6">
    <location>
        <begin position="74"/>
        <end position="94"/>
    </location>
</feature>
<keyword evidence="2" id="KW-0813">Transport</keyword>
<organism evidence="8 9">
    <name type="scientific">Rubrivirga litoralis</name>
    <dbReference type="NCBI Taxonomy" id="3075598"/>
    <lineage>
        <taxon>Bacteria</taxon>
        <taxon>Pseudomonadati</taxon>
        <taxon>Rhodothermota</taxon>
        <taxon>Rhodothermia</taxon>
        <taxon>Rhodothermales</taxon>
        <taxon>Rubricoccaceae</taxon>
        <taxon>Rubrivirga</taxon>
    </lineage>
</organism>
<feature type="transmembrane region" description="Helical" evidence="6">
    <location>
        <begin position="190"/>
        <end position="209"/>
    </location>
</feature>
<evidence type="ECO:0000256" key="2">
    <source>
        <dbReference type="ARBA" id="ARBA00022448"/>
    </source>
</evidence>
<dbReference type="Pfam" id="PF01545">
    <property type="entry name" value="Cation_efflux"/>
    <property type="match status" value="1"/>
</dbReference>
<dbReference type="RefSeq" id="WP_311662692.1">
    <property type="nucleotide sequence ID" value="NZ_JAVRHT010000011.1"/>
</dbReference>
<keyword evidence="9" id="KW-1185">Reference proteome</keyword>
<evidence type="ECO:0000259" key="7">
    <source>
        <dbReference type="Pfam" id="PF01545"/>
    </source>
</evidence>
<evidence type="ECO:0000256" key="6">
    <source>
        <dbReference type="SAM" id="Phobius"/>
    </source>
</evidence>
<evidence type="ECO:0000256" key="5">
    <source>
        <dbReference type="ARBA" id="ARBA00023136"/>
    </source>
</evidence>
<accession>A0ABU3BPX8</accession>
<dbReference type="PANTHER" id="PTHR13414">
    <property type="entry name" value="HUEL-CATION TRANSPORTER"/>
    <property type="match status" value="1"/>
</dbReference>
<keyword evidence="5 6" id="KW-0472">Membrane</keyword>
<dbReference type="EMBL" id="JAVRHT010000011">
    <property type="protein sequence ID" value="MDT0631349.1"/>
    <property type="molecule type" value="Genomic_DNA"/>
</dbReference>